<gene>
    <name evidence="11" type="ORF">METZ01_LOCUS23852</name>
</gene>
<keyword evidence="6" id="KW-0472">Membrane</keyword>
<protein>
    <recommendedName>
        <fullName evidence="12">TonB-dependent receptor plug domain-containing protein</fullName>
    </recommendedName>
</protein>
<evidence type="ECO:0000256" key="2">
    <source>
        <dbReference type="ARBA" id="ARBA00022448"/>
    </source>
</evidence>
<keyword evidence="3" id="KW-0812">Transmembrane</keyword>
<dbReference type="SUPFAM" id="SSF56935">
    <property type="entry name" value="Porins"/>
    <property type="match status" value="1"/>
</dbReference>
<dbReference type="Gene3D" id="2.60.40.1120">
    <property type="entry name" value="Carboxypeptidase-like, regulatory domain"/>
    <property type="match status" value="1"/>
</dbReference>
<evidence type="ECO:0000256" key="7">
    <source>
        <dbReference type="ARBA" id="ARBA00023170"/>
    </source>
</evidence>
<evidence type="ECO:0000313" key="11">
    <source>
        <dbReference type="EMBL" id="SUZ70998.1"/>
    </source>
</evidence>
<dbReference type="AlphaFoldDB" id="A0A381PWP5"/>
<dbReference type="Pfam" id="PF13715">
    <property type="entry name" value="CarbopepD_reg_2"/>
    <property type="match status" value="1"/>
</dbReference>
<evidence type="ECO:0000256" key="1">
    <source>
        <dbReference type="ARBA" id="ARBA00004571"/>
    </source>
</evidence>
<dbReference type="Pfam" id="PF00593">
    <property type="entry name" value="TonB_dep_Rec_b-barrel"/>
    <property type="match status" value="1"/>
</dbReference>
<accession>A0A381PWP5</accession>
<dbReference type="InterPro" id="IPR000531">
    <property type="entry name" value="Beta-barrel_TonB"/>
</dbReference>
<evidence type="ECO:0000256" key="3">
    <source>
        <dbReference type="ARBA" id="ARBA00022692"/>
    </source>
</evidence>
<feature type="domain" description="TonB-dependent receptor-like beta-barrel" evidence="9">
    <location>
        <begin position="350"/>
        <end position="866"/>
    </location>
</feature>
<evidence type="ECO:0008006" key="12">
    <source>
        <dbReference type="Google" id="ProtNLM"/>
    </source>
</evidence>
<dbReference type="InterPro" id="IPR039426">
    <property type="entry name" value="TonB-dep_rcpt-like"/>
</dbReference>
<evidence type="ECO:0000256" key="4">
    <source>
        <dbReference type="ARBA" id="ARBA00022729"/>
    </source>
</evidence>
<dbReference type="PANTHER" id="PTHR30069:SF29">
    <property type="entry name" value="HEMOGLOBIN AND HEMOGLOBIN-HAPTOGLOBIN-BINDING PROTEIN 1-RELATED"/>
    <property type="match status" value="1"/>
</dbReference>
<dbReference type="InterPro" id="IPR008969">
    <property type="entry name" value="CarboxyPept-like_regulatory"/>
</dbReference>
<keyword evidence="2" id="KW-0813">Transport</keyword>
<evidence type="ECO:0000256" key="8">
    <source>
        <dbReference type="ARBA" id="ARBA00023237"/>
    </source>
</evidence>
<dbReference type="PROSITE" id="PS52016">
    <property type="entry name" value="TONB_DEPENDENT_REC_3"/>
    <property type="match status" value="1"/>
</dbReference>
<evidence type="ECO:0000259" key="9">
    <source>
        <dbReference type="Pfam" id="PF00593"/>
    </source>
</evidence>
<dbReference type="GO" id="GO:0044718">
    <property type="term" value="P:siderophore transmembrane transport"/>
    <property type="evidence" value="ECO:0007669"/>
    <property type="project" value="TreeGrafter"/>
</dbReference>
<dbReference type="Gene3D" id="2.170.130.10">
    <property type="entry name" value="TonB-dependent receptor, plug domain"/>
    <property type="match status" value="1"/>
</dbReference>
<organism evidence="11">
    <name type="scientific">marine metagenome</name>
    <dbReference type="NCBI Taxonomy" id="408172"/>
    <lineage>
        <taxon>unclassified sequences</taxon>
        <taxon>metagenomes</taxon>
        <taxon>ecological metagenomes</taxon>
    </lineage>
</organism>
<evidence type="ECO:0000259" key="10">
    <source>
        <dbReference type="Pfam" id="PF07715"/>
    </source>
</evidence>
<dbReference type="InterPro" id="IPR037066">
    <property type="entry name" value="Plug_dom_sf"/>
</dbReference>
<reference evidence="11" key="1">
    <citation type="submission" date="2018-05" db="EMBL/GenBank/DDBJ databases">
        <authorList>
            <person name="Lanie J.A."/>
            <person name="Ng W.-L."/>
            <person name="Kazmierczak K.M."/>
            <person name="Andrzejewski T.M."/>
            <person name="Davidsen T.M."/>
            <person name="Wayne K.J."/>
            <person name="Tettelin H."/>
            <person name="Glass J.I."/>
            <person name="Rusch D."/>
            <person name="Podicherti R."/>
            <person name="Tsui H.-C.T."/>
            <person name="Winkler M.E."/>
        </authorList>
    </citation>
    <scope>NUCLEOTIDE SEQUENCE</scope>
</reference>
<keyword evidence="4" id="KW-0732">Signal</keyword>
<dbReference type="Pfam" id="PF07715">
    <property type="entry name" value="Plug"/>
    <property type="match status" value="1"/>
</dbReference>
<dbReference type="PANTHER" id="PTHR30069">
    <property type="entry name" value="TONB-DEPENDENT OUTER MEMBRANE RECEPTOR"/>
    <property type="match status" value="1"/>
</dbReference>
<name>A0A381PWP5_9ZZZZ</name>
<dbReference type="Gene3D" id="2.40.170.20">
    <property type="entry name" value="TonB-dependent receptor, beta-barrel domain"/>
    <property type="match status" value="1"/>
</dbReference>
<dbReference type="GO" id="GO:0009279">
    <property type="term" value="C:cell outer membrane"/>
    <property type="evidence" value="ECO:0007669"/>
    <property type="project" value="UniProtKB-SubCell"/>
</dbReference>
<keyword evidence="8" id="KW-0998">Cell outer membrane</keyword>
<sequence>MKKLTLMLAALLVSGLCYSQNILTGTVVDSEMGKGLPGATVLVKGTSNGVSTDFDGNFEITSDGPGTLIVSFVGYYSQEIKFDESMDITVSLKVAGLSGITVFGTADFAMNRDQAVTVTTLTAADIQERIGNLELPEMLNATPGVYATRAGGAFGDSRINVRGFDSQNTAVMINGIPVNDMENGRVYWSNWSGLSDVVSAMQVQRGLGASKLAISSVGGTINVLTKSTELDEGGRIAAMVGNDGYGKTVASYNTGEMDGGHALSLLFSRTAGDGYVDGTMFEGYNYFLGYGWRDSSNKHNVQLIITGAPQTHHQRTGSFYNMALGAQYKQYGIRYNYNHGYLNGQEFNWRKNFYHKPLASINWEYNINETTDLSASVYYSIGRGGGTGDIGRAYGYQYASGDLNYNGGYAFRNPINGHVNYDKIYSYNSGVSTTFYQGKTAANSKDAATGLFIVNDQDERVNGVKRNGIVRRASVNSHNFVGSLINLKKKLNDKFSLDFGVDIRSYKGIHYRRLDNLLGADGYRDFDNKNYADKSINGKGSAVRTTEYSSNLGSLWNVFRDTDKEEKIDYHNDGLVRWTGVFTQLKYKHNNVAAFLQGAVSNQGFQRIEYFNQVGTATSSWKNITGGNVKAGVNYNFDIKSNVYVNGGYYSKQPNFDAVYINYSNTLNPDLKNETVTGMEAGYGYVSSKLRMNLNVYKTTWEDRFLSDGVRTSTGESGTANYYGIKQIHSGFEFDGEYQISPFVTVQGMLSLGNYEYGSDVTAVVFDDSRVNIGTSTLYLDGVKVGDAAQTTSRINLKVSPTDLFGFNVSMFSASELYAYFNPEDFDTDGDMAMQIPSYELFDFGASYKLSIAKEKIYLRLNVNNLFDTHYIAESSTNILASPGDPTWLGVHELNRVFPGWGRTWNLGVTYRF</sequence>
<comment type="subcellular location">
    <subcellularLocation>
        <location evidence="1">Cell outer membrane</location>
        <topology evidence="1">Multi-pass membrane protein</topology>
    </subcellularLocation>
</comment>
<dbReference type="GO" id="GO:0015344">
    <property type="term" value="F:siderophore uptake transmembrane transporter activity"/>
    <property type="evidence" value="ECO:0007669"/>
    <property type="project" value="TreeGrafter"/>
</dbReference>
<evidence type="ECO:0000256" key="5">
    <source>
        <dbReference type="ARBA" id="ARBA00023077"/>
    </source>
</evidence>
<feature type="domain" description="TonB-dependent receptor plug" evidence="10">
    <location>
        <begin position="112"/>
        <end position="220"/>
    </location>
</feature>
<dbReference type="EMBL" id="UINC01001107">
    <property type="protein sequence ID" value="SUZ70998.1"/>
    <property type="molecule type" value="Genomic_DNA"/>
</dbReference>
<keyword evidence="5" id="KW-0798">TonB box</keyword>
<proteinExistence type="predicted"/>
<dbReference type="InterPro" id="IPR036942">
    <property type="entry name" value="Beta-barrel_TonB_sf"/>
</dbReference>
<keyword evidence="7" id="KW-0675">Receptor</keyword>
<evidence type="ECO:0000256" key="6">
    <source>
        <dbReference type="ARBA" id="ARBA00023136"/>
    </source>
</evidence>
<dbReference type="SUPFAM" id="SSF49464">
    <property type="entry name" value="Carboxypeptidase regulatory domain-like"/>
    <property type="match status" value="1"/>
</dbReference>
<dbReference type="InterPro" id="IPR012910">
    <property type="entry name" value="Plug_dom"/>
</dbReference>